<dbReference type="PANTHER" id="PTHR43281">
    <property type="entry name" value="FARNESYL DIPHOSPHATE SYNTHASE"/>
    <property type="match status" value="1"/>
</dbReference>
<evidence type="ECO:0000256" key="6">
    <source>
        <dbReference type="ARBA" id="ARBA00023229"/>
    </source>
</evidence>
<evidence type="ECO:0000256" key="4">
    <source>
        <dbReference type="ARBA" id="ARBA00022723"/>
    </source>
</evidence>
<dbReference type="OrthoDB" id="9805316at2"/>
<keyword evidence="4" id="KW-0479">Metal-binding</keyword>
<dbReference type="Gene3D" id="1.10.600.10">
    <property type="entry name" value="Farnesyl Diphosphate Synthase"/>
    <property type="match status" value="1"/>
</dbReference>
<organism evidence="8 9">
    <name type="scientific">Thermodesulfatator autotrophicus</name>
    <dbReference type="NCBI Taxonomy" id="1795632"/>
    <lineage>
        <taxon>Bacteria</taxon>
        <taxon>Pseudomonadati</taxon>
        <taxon>Thermodesulfobacteriota</taxon>
        <taxon>Thermodesulfobacteria</taxon>
        <taxon>Thermodesulfobacteriales</taxon>
        <taxon>Thermodesulfatatoraceae</taxon>
        <taxon>Thermodesulfatator</taxon>
    </lineage>
</organism>
<dbReference type="Proteomes" id="UP000076964">
    <property type="component" value="Unassembled WGS sequence"/>
</dbReference>
<dbReference type="GO" id="GO:0016114">
    <property type="term" value="P:terpenoid biosynthetic process"/>
    <property type="evidence" value="ECO:0007669"/>
    <property type="project" value="UniProtKB-ARBA"/>
</dbReference>
<dbReference type="PROSITE" id="PS00444">
    <property type="entry name" value="POLYPRENYL_SYNTHASE_2"/>
    <property type="match status" value="1"/>
</dbReference>
<dbReference type="CDD" id="cd00685">
    <property type="entry name" value="Trans_IPPS_HT"/>
    <property type="match status" value="1"/>
</dbReference>
<keyword evidence="9" id="KW-1185">Reference proteome</keyword>
<name>A0A177E7Y5_9BACT</name>
<evidence type="ECO:0000256" key="5">
    <source>
        <dbReference type="ARBA" id="ARBA00022842"/>
    </source>
</evidence>
<dbReference type="PROSITE" id="PS00723">
    <property type="entry name" value="POLYPRENYL_SYNTHASE_1"/>
    <property type="match status" value="1"/>
</dbReference>
<dbReference type="GO" id="GO:0005737">
    <property type="term" value="C:cytoplasm"/>
    <property type="evidence" value="ECO:0007669"/>
    <property type="project" value="UniProtKB-ARBA"/>
</dbReference>
<evidence type="ECO:0000256" key="7">
    <source>
        <dbReference type="RuleBase" id="RU004466"/>
    </source>
</evidence>
<dbReference type="GO" id="GO:0004659">
    <property type="term" value="F:prenyltransferase activity"/>
    <property type="evidence" value="ECO:0007669"/>
    <property type="project" value="InterPro"/>
</dbReference>
<dbReference type="STRING" id="1795632.TH606_07325"/>
<comment type="caution">
    <text evidence="8">The sequence shown here is derived from an EMBL/GenBank/DDBJ whole genome shotgun (WGS) entry which is preliminary data.</text>
</comment>
<protein>
    <submittedName>
        <fullName evidence="8">Polyprenyl synthetase</fullName>
    </submittedName>
</protein>
<sequence>MGLSPNFFDWLKEKQDLVNRALKAYVPLLEGPASRLFEAMHYSLMSGGKRLRPILVMAGAEAVGGRPEHVLPAACAIECIHTYSLIHDDLPAMDDDDLRRGKPTCHKAFDEATAILAGDGLLTHAFRLLSHEDLAQNFPEVNLLEGIRLVAEAAGLYGMVAGQMADLLAEGRKVSPEELAFIHRHKTAALIRASVLLGAILTGAKPEDKEALSSYGWKIGHAFQIVDDILDLTADEKTLGKPVGSDIRKKKATYPALFGLAASREKAKGLLEEALAALYPFGSRAKALADIAFYVLERKL</sequence>
<keyword evidence="3 7" id="KW-0808">Transferase</keyword>
<dbReference type="PANTHER" id="PTHR43281:SF1">
    <property type="entry name" value="FARNESYL DIPHOSPHATE SYNTHASE"/>
    <property type="match status" value="1"/>
</dbReference>
<accession>A0A177E7Y5</accession>
<dbReference type="InterPro" id="IPR008949">
    <property type="entry name" value="Isoprenoid_synthase_dom_sf"/>
</dbReference>
<dbReference type="Pfam" id="PF00348">
    <property type="entry name" value="polyprenyl_synt"/>
    <property type="match status" value="1"/>
</dbReference>
<evidence type="ECO:0000313" key="9">
    <source>
        <dbReference type="Proteomes" id="UP000076964"/>
    </source>
</evidence>
<comment type="similarity">
    <text evidence="2 7">Belongs to the FPP/GGPP synthase family.</text>
</comment>
<gene>
    <name evidence="8" type="ORF">TH606_07325</name>
</gene>
<dbReference type="SFLD" id="SFLDS00005">
    <property type="entry name" value="Isoprenoid_Synthase_Type_I"/>
    <property type="match status" value="1"/>
</dbReference>
<keyword evidence="5" id="KW-0460">Magnesium</keyword>
<dbReference type="SFLD" id="SFLDG01017">
    <property type="entry name" value="Polyprenyl_Transferase_Like"/>
    <property type="match status" value="1"/>
</dbReference>
<evidence type="ECO:0000256" key="2">
    <source>
        <dbReference type="ARBA" id="ARBA00006706"/>
    </source>
</evidence>
<comment type="cofactor">
    <cofactor evidence="1">
        <name>Mg(2+)</name>
        <dbReference type="ChEBI" id="CHEBI:18420"/>
    </cofactor>
</comment>
<evidence type="ECO:0000256" key="3">
    <source>
        <dbReference type="ARBA" id="ARBA00022679"/>
    </source>
</evidence>
<dbReference type="InterPro" id="IPR053378">
    <property type="entry name" value="Prenyl_diphosphate_synthase"/>
</dbReference>
<dbReference type="SUPFAM" id="SSF48576">
    <property type="entry name" value="Terpenoid synthases"/>
    <property type="match status" value="1"/>
</dbReference>
<dbReference type="InterPro" id="IPR000092">
    <property type="entry name" value="Polyprenyl_synt"/>
</dbReference>
<evidence type="ECO:0000256" key="1">
    <source>
        <dbReference type="ARBA" id="ARBA00001946"/>
    </source>
</evidence>
<evidence type="ECO:0000313" key="8">
    <source>
        <dbReference type="EMBL" id="OAG27342.1"/>
    </source>
</evidence>
<keyword evidence="6" id="KW-0414">Isoprene biosynthesis</keyword>
<dbReference type="RefSeq" id="WP_068542462.1">
    <property type="nucleotide sequence ID" value="NZ_LSFI01000032.1"/>
</dbReference>
<dbReference type="EMBL" id="LSFI01000032">
    <property type="protein sequence ID" value="OAG27342.1"/>
    <property type="molecule type" value="Genomic_DNA"/>
</dbReference>
<dbReference type="FunFam" id="1.10.600.10:FF:000001">
    <property type="entry name" value="Geranylgeranyl diphosphate synthase"/>
    <property type="match status" value="1"/>
</dbReference>
<proteinExistence type="inferred from homology"/>
<reference evidence="8 9" key="1">
    <citation type="submission" date="2016-02" db="EMBL/GenBank/DDBJ databases">
        <title>Draft genome sequence of Thermodesulfatator sp. S606.</title>
        <authorList>
            <person name="Lai Q."/>
            <person name="Cao J."/>
            <person name="Dupont S."/>
            <person name="Shao Z."/>
            <person name="Jebbar M."/>
            <person name="Alain K."/>
        </authorList>
    </citation>
    <scope>NUCLEOTIDE SEQUENCE [LARGE SCALE GENOMIC DNA]</scope>
    <source>
        <strain evidence="8 9">S606</strain>
    </source>
</reference>
<dbReference type="NCBIfam" id="NF045485">
    <property type="entry name" value="FPPsyn"/>
    <property type="match status" value="1"/>
</dbReference>
<dbReference type="InterPro" id="IPR033749">
    <property type="entry name" value="Polyprenyl_synt_CS"/>
</dbReference>
<dbReference type="GO" id="GO:0046872">
    <property type="term" value="F:metal ion binding"/>
    <property type="evidence" value="ECO:0007669"/>
    <property type="project" value="UniProtKB-KW"/>
</dbReference>
<dbReference type="AlphaFoldDB" id="A0A177E7Y5"/>